<proteinExistence type="predicted"/>
<keyword evidence="1" id="KW-0812">Transmembrane</keyword>
<dbReference type="EMBL" id="CP009515">
    <property type="protein sequence ID" value="AKB74063.1"/>
    <property type="molecule type" value="Genomic_DNA"/>
</dbReference>
<dbReference type="STRING" id="1434111.MSLAZ_0802"/>
<dbReference type="PATRIC" id="fig|1434111.4.peg.1015"/>
<dbReference type="HOGENOM" id="CLU_087537_0_0_2"/>
<organism evidence="2 3">
    <name type="scientific">Methanosarcina lacustris Z-7289</name>
    <dbReference type="NCBI Taxonomy" id="1434111"/>
    <lineage>
        <taxon>Archaea</taxon>
        <taxon>Methanobacteriati</taxon>
        <taxon>Methanobacteriota</taxon>
        <taxon>Stenosarchaea group</taxon>
        <taxon>Methanomicrobia</taxon>
        <taxon>Methanosarcinales</taxon>
        <taxon>Methanosarcinaceae</taxon>
        <taxon>Methanosarcina</taxon>
    </lineage>
</organism>
<gene>
    <name evidence="2" type="ORF">MSLAZ_0802</name>
</gene>
<feature type="transmembrane region" description="Helical" evidence="1">
    <location>
        <begin position="20"/>
        <end position="42"/>
    </location>
</feature>
<feature type="transmembrane region" description="Helical" evidence="1">
    <location>
        <begin position="48"/>
        <end position="70"/>
    </location>
</feature>
<reference evidence="2 3" key="1">
    <citation type="submission" date="2014-07" db="EMBL/GenBank/DDBJ databases">
        <title>Methanogenic archaea and the global carbon cycle.</title>
        <authorList>
            <person name="Henriksen J.R."/>
            <person name="Luke J."/>
            <person name="Reinhart S."/>
            <person name="Benedict M.N."/>
            <person name="Youngblut N.D."/>
            <person name="Metcalf M.E."/>
            <person name="Whitaker R.J."/>
            <person name="Metcalf W.W."/>
        </authorList>
    </citation>
    <scope>NUCLEOTIDE SEQUENCE [LARGE SCALE GENOMIC DNA]</scope>
    <source>
        <strain evidence="2 3">Z-7289</strain>
    </source>
</reference>
<dbReference type="KEGG" id="mls:MSLAZ_0802"/>
<accession>A0A0E3S578</accession>
<sequence length="259" mass="30630">MNKQRSKINRKMHMKNHKLYRVFIFTLISSSVLLYSVEYLMLGDSGTIFMAFLSSLAFLPINVLLVSMIVHQLLNDMEKKNRIEKLNMVIGTFFSQTGTRLLGFFSEADPRIEEIRKYLILKKDWSEKDFADVSRRLKKYDYAVRADSLDLPNLRDFLEQRNDSLLRLLENPVMLEHETFTELMMAVFHLNEELLNRKELKGLPVSDLEHLEGDVKRAYRLLVYEWVAYMEYLKTNYPYLFSLSMRTNPFDREASAVVK</sequence>
<keyword evidence="3" id="KW-1185">Reference proteome</keyword>
<dbReference type="GeneID" id="24805510"/>
<dbReference type="Proteomes" id="UP000033072">
    <property type="component" value="Chromosome"/>
</dbReference>
<protein>
    <submittedName>
        <fullName evidence="2">Uncharacterized protein</fullName>
    </submittedName>
</protein>
<evidence type="ECO:0000313" key="2">
    <source>
        <dbReference type="EMBL" id="AKB74063.1"/>
    </source>
</evidence>
<dbReference type="RefSeq" id="WP_232308700.1">
    <property type="nucleotide sequence ID" value="NZ_CP009515.1"/>
</dbReference>
<keyword evidence="1" id="KW-0472">Membrane</keyword>
<evidence type="ECO:0000256" key="1">
    <source>
        <dbReference type="SAM" id="Phobius"/>
    </source>
</evidence>
<dbReference type="AlphaFoldDB" id="A0A0E3S578"/>
<evidence type="ECO:0000313" key="3">
    <source>
        <dbReference type="Proteomes" id="UP000033072"/>
    </source>
</evidence>
<keyword evidence="1" id="KW-1133">Transmembrane helix</keyword>
<name>A0A0E3S578_9EURY</name>